<evidence type="ECO:0000313" key="2">
    <source>
        <dbReference type="Proteomes" id="UP000237968"/>
    </source>
</evidence>
<comment type="caution">
    <text evidence="1">The sequence shown here is derived from an EMBL/GenBank/DDBJ whole genome shotgun (WGS) entry which is preliminary data.</text>
</comment>
<dbReference type="EMBL" id="PVNK01000024">
    <property type="protein sequence ID" value="PRQ04896.1"/>
    <property type="molecule type" value="Genomic_DNA"/>
</dbReference>
<sequence length="88" mass="9219">MTDGVITRASFETGCPQEEIDAKFIDPLTIGVTACGHKLIFVVLPNAAGVDCGQPEAWSVNVVDAFPKFCNAVLNSAGAPQERPAEDG</sequence>
<keyword evidence="2" id="KW-1185">Reference proteome</keyword>
<evidence type="ECO:0000313" key="1">
    <source>
        <dbReference type="EMBL" id="PRQ04896.1"/>
    </source>
</evidence>
<gene>
    <name evidence="1" type="ORF">ENSA5_04760</name>
</gene>
<protein>
    <submittedName>
        <fullName evidence="1">Uncharacterized protein</fullName>
    </submittedName>
</protein>
<dbReference type="Proteomes" id="UP000237968">
    <property type="component" value="Unassembled WGS sequence"/>
</dbReference>
<organism evidence="1 2">
    <name type="scientific">Enhygromyxa salina</name>
    <dbReference type="NCBI Taxonomy" id="215803"/>
    <lineage>
        <taxon>Bacteria</taxon>
        <taxon>Pseudomonadati</taxon>
        <taxon>Myxococcota</taxon>
        <taxon>Polyangia</taxon>
        <taxon>Nannocystales</taxon>
        <taxon>Nannocystaceae</taxon>
        <taxon>Enhygromyxa</taxon>
    </lineage>
</organism>
<reference evidence="1 2" key="1">
    <citation type="submission" date="2018-03" db="EMBL/GenBank/DDBJ databases">
        <title>Draft Genome Sequences of the Obligatory Marine Myxobacteria Enhygromyxa salina SWB005.</title>
        <authorList>
            <person name="Poehlein A."/>
            <person name="Moghaddam J.A."/>
            <person name="Harms H."/>
            <person name="Alanjari M."/>
            <person name="Koenig G.M."/>
            <person name="Daniel R."/>
            <person name="Schaeberle T.F."/>
        </authorList>
    </citation>
    <scope>NUCLEOTIDE SEQUENCE [LARGE SCALE GENOMIC DNA]</scope>
    <source>
        <strain evidence="1 2">SWB005</strain>
    </source>
</reference>
<name>A0A2S9YIP4_9BACT</name>
<dbReference type="AlphaFoldDB" id="A0A2S9YIP4"/>
<proteinExistence type="predicted"/>
<accession>A0A2S9YIP4</accession>